<dbReference type="InterPro" id="IPR010310">
    <property type="entry name" value="T7SS_ESAT-6-like"/>
</dbReference>
<evidence type="ECO:0000313" key="1">
    <source>
        <dbReference type="EMBL" id="RCG18361.1"/>
    </source>
</evidence>
<dbReference type="Pfam" id="PF06013">
    <property type="entry name" value="WXG100"/>
    <property type="match status" value="1"/>
</dbReference>
<protein>
    <recommendedName>
        <fullName evidence="3">WXG100 family type VII secretion target</fullName>
    </recommendedName>
</protein>
<accession>A0A367EJY8</accession>
<dbReference type="Gene3D" id="1.10.287.1060">
    <property type="entry name" value="ESAT-6-like"/>
    <property type="match status" value="1"/>
</dbReference>
<dbReference type="InterPro" id="IPR036689">
    <property type="entry name" value="ESAT-6-like_sf"/>
</dbReference>
<comment type="caution">
    <text evidence="1">The sequence shown here is derived from an EMBL/GenBank/DDBJ whole genome shotgun (WGS) entry which is preliminary data.</text>
</comment>
<proteinExistence type="predicted"/>
<sequence length="151" mass="15365">MAEVAGYGQKLDPGEFAKFKSNLTEISGQLHTNVRHLQTLIGMVSAGWTGAGASAFQRAQNSINNDHHAINQMLNGLIDAAHGTSKMAGGNEDEIVNAFRGIDVNGSEAGGHISADSGLHGINAGLDGGGGADYNGREVGTPGPGSKLNGV</sequence>
<reference evidence="1 2" key="1">
    <citation type="submission" date="2018-06" db="EMBL/GenBank/DDBJ databases">
        <title>Streptomyces reniochalinae sp. nov. and Streptomyces diacarnus sp. nov. from marine sponges.</title>
        <authorList>
            <person name="Li L."/>
        </authorList>
    </citation>
    <scope>NUCLEOTIDE SEQUENCE [LARGE SCALE GENOMIC DNA]</scope>
    <source>
        <strain evidence="1 2">LHW50302</strain>
    </source>
</reference>
<evidence type="ECO:0000313" key="2">
    <source>
        <dbReference type="Proteomes" id="UP000253507"/>
    </source>
</evidence>
<dbReference type="RefSeq" id="WP_114015834.1">
    <property type="nucleotide sequence ID" value="NZ_QOIM01000033.1"/>
</dbReference>
<dbReference type="AlphaFoldDB" id="A0A367EJY8"/>
<dbReference type="Proteomes" id="UP000253507">
    <property type="component" value="Unassembled WGS sequence"/>
</dbReference>
<dbReference type="EMBL" id="QOIM01000033">
    <property type="protein sequence ID" value="RCG18361.1"/>
    <property type="molecule type" value="Genomic_DNA"/>
</dbReference>
<dbReference type="SUPFAM" id="SSF140453">
    <property type="entry name" value="EsxAB dimer-like"/>
    <property type="match status" value="1"/>
</dbReference>
<keyword evidence="2" id="KW-1185">Reference proteome</keyword>
<dbReference type="OrthoDB" id="4283504at2"/>
<organism evidence="1 2">
    <name type="scientific">Streptomyces reniochalinae</name>
    <dbReference type="NCBI Taxonomy" id="2250578"/>
    <lineage>
        <taxon>Bacteria</taxon>
        <taxon>Bacillati</taxon>
        <taxon>Actinomycetota</taxon>
        <taxon>Actinomycetes</taxon>
        <taxon>Kitasatosporales</taxon>
        <taxon>Streptomycetaceae</taxon>
        <taxon>Streptomyces</taxon>
    </lineage>
</organism>
<gene>
    <name evidence="1" type="ORF">DQ392_13495</name>
</gene>
<name>A0A367EJY8_9ACTN</name>
<evidence type="ECO:0008006" key="3">
    <source>
        <dbReference type="Google" id="ProtNLM"/>
    </source>
</evidence>